<proteinExistence type="predicted"/>
<evidence type="ECO:0000313" key="2">
    <source>
        <dbReference type="EMBL" id="KAJ9708373.1"/>
    </source>
</evidence>
<reference evidence="2 3" key="1">
    <citation type="journal article" date="2023" name="BMC Biotechnol.">
        <title>Vitis rotundifolia cv Carlos genome sequencing.</title>
        <authorList>
            <person name="Huff M."/>
            <person name="Hulse-Kemp A."/>
            <person name="Scheffler B."/>
            <person name="Youngblood R."/>
            <person name="Simpson S."/>
            <person name="Babiker E."/>
            <person name="Staton M."/>
        </authorList>
    </citation>
    <scope>NUCLEOTIDE SEQUENCE [LARGE SCALE GENOMIC DNA]</scope>
    <source>
        <tissue evidence="2">Leaf</tissue>
    </source>
</reference>
<accession>A0AA39AL48</accession>
<dbReference type="EMBL" id="JARBHA010000001">
    <property type="protein sequence ID" value="KAJ9708373.1"/>
    <property type="molecule type" value="Genomic_DNA"/>
</dbReference>
<sequence>MMMAYIFNAMTHLAVDVTLMAFTFFNLVKNQFYLKDKGKLKNALARLVSCLTLLPCNTRKVVSSFEENLARKRVLHVFEPDLPKDPERF</sequence>
<protein>
    <submittedName>
        <fullName evidence="2">Uncharacterized protein</fullName>
    </submittedName>
</protein>
<dbReference type="Proteomes" id="UP001168098">
    <property type="component" value="Unassembled WGS sequence"/>
</dbReference>
<dbReference type="AlphaFoldDB" id="A0AA39AL48"/>
<keyword evidence="1" id="KW-0472">Membrane</keyword>
<gene>
    <name evidence="2" type="ORF">PVL29_000426</name>
</gene>
<name>A0AA39AL48_VITRO</name>
<keyword evidence="1" id="KW-1133">Transmembrane helix</keyword>
<feature type="transmembrane region" description="Helical" evidence="1">
    <location>
        <begin position="6"/>
        <end position="28"/>
    </location>
</feature>
<organism evidence="2 3">
    <name type="scientific">Vitis rotundifolia</name>
    <name type="common">Muscadine grape</name>
    <dbReference type="NCBI Taxonomy" id="103349"/>
    <lineage>
        <taxon>Eukaryota</taxon>
        <taxon>Viridiplantae</taxon>
        <taxon>Streptophyta</taxon>
        <taxon>Embryophyta</taxon>
        <taxon>Tracheophyta</taxon>
        <taxon>Spermatophyta</taxon>
        <taxon>Magnoliopsida</taxon>
        <taxon>eudicotyledons</taxon>
        <taxon>Gunneridae</taxon>
        <taxon>Pentapetalae</taxon>
        <taxon>rosids</taxon>
        <taxon>Vitales</taxon>
        <taxon>Vitaceae</taxon>
        <taxon>Viteae</taxon>
        <taxon>Vitis</taxon>
    </lineage>
</organism>
<evidence type="ECO:0000256" key="1">
    <source>
        <dbReference type="SAM" id="Phobius"/>
    </source>
</evidence>
<keyword evidence="3" id="KW-1185">Reference proteome</keyword>
<evidence type="ECO:0000313" key="3">
    <source>
        <dbReference type="Proteomes" id="UP001168098"/>
    </source>
</evidence>
<keyword evidence="1" id="KW-0812">Transmembrane</keyword>
<comment type="caution">
    <text evidence="2">The sequence shown here is derived from an EMBL/GenBank/DDBJ whole genome shotgun (WGS) entry which is preliminary data.</text>
</comment>